<dbReference type="Pfam" id="PF17784">
    <property type="entry name" value="Sulfotransfer_4"/>
    <property type="match status" value="1"/>
</dbReference>
<sequence length="259" mass="29232">MGQTASTPRPGTTFQVIGAGLPRTGTASFSNALEILCDGPVFHCGTQATLGPTTQIKQWMEILRRWLAGGDSDRRIMFDVLKCQLDGYAAVADSPGAQFIPELMELYPDAKVICTIRDPVAWERSMEQVRNATVPWWLHLVLLPLPGLMYFIPYLRLLAAQWERLYGEAIPTRHTYDRHIAWLKMVVPEDRLVFFEVKDGWGPLCRALGRDVPQDRPFPHINDSDAIDEISRMHVRRGLARWAVILAVGAATVAWVVRR</sequence>
<keyword evidence="1" id="KW-0812">Transmembrane</keyword>
<proteinExistence type="predicted"/>
<feature type="transmembrane region" description="Helical" evidence="1">
    <location>
        <begin position="239"/>
        <end position="257"/>
    </location>
</feature>
<gene>
    <name evidence="2" type="ORF">PMG11_03868</name>
</gene>
<evidence type="ECO:0000313" key="3">
    <source>
        <dbReference type="Proteomes" id="UP000042958"/>
    </source>
</evidence>
<keyword evidence="1" id="KW-1133">Transmembrane helix</keyword>
<dbReference type="InterPro" id="IPR027417">
    <property type="entry name" value="P-loop_NTPase"/>
</dbReference>
<feature type="transmembrane region" description="Helical" evidence="1">
    <location>
        <begin position="136"/>
        <end position="155"/>
    </location>
</feature>
<dbReference type="AlphaFoldDB" id="A0A0F7VGH1"/>
<dbReference type="Gene3D" id="3.40.50.300">
    <property type="entry name" value="P-loop containing nucleotide triphosphate hydrolases"/>
    <property type="match status" value="1"/>
</dbReference>
<evidence type="ECO:0000256" key="1">
    <source>
        <dbReference type="SAM" id="Phobius"/>
    </source>
</evidence>
<keyword evidence="1" id="KW-0472">Membrane</keyword>
<dbReference type="OrthoDB" id="408152at2759"/>
<name>A0A0F7VGH1_PENBI</name>
<dbReference type="InterPro" id="IPR040632">
    <property type="entry name" value="Sulfotransfer_4"/>
</dbReference>
<accession>A0A0F7VGH1</accession>
<dbReference type="STRING" id="104259.A0A0F7VGH1"/>
<keyword evidence="3" id="KW-1185">Reference proteome</keyword>
<evidence type="ECO:0008006" key="4">
    <source>
        <dbReference type="Google" id="ProtNLM"/>
    </source>
</evidence>
<dbReference type="SUPFAM" id="SSF52540">
    <property type="entry name" value="P-loop containing nucleoside triphosphate hydrolases"/>
    <property type="match status" value="1"/>
</dbReference>
<evidence type="ECO:0000313" key="2">
    <source>
        <dbReference type="EMBL" id="CEO59185.1"/>
    </source>
</evidence>
<dbReference type="EMBL" id="CDHK01000003">
    <property type="protein sequence ID" value="CEO59185.1"/>
    <property type="molecule type" value="Genomic_DNA"/>
</dbReference>
<dbReference type="PANTHER" id="PTHR36978">
    <property type="entry name" value="P-LOOP CONTAINING NUCLEOTIDE TRIPHOSPHATE HYDROLASE"/>
    <property type="match status" value="1"/>
</dbReference>
<dbReference type="PANTHER" id="PTHR36978:SF3">
    <property type="entry name" value="P-LOOP CONTAINING NUCLEOSIDE TRIPHOSPHATE HYDROLASE PROTEIN"/>
    <property type="match status" value="1"/>
</dbReference>
<organism evidence="2 3">
    <name type="scientific">Penicillium brasilianum</name>
    <dbReference type="NCBI Taxonomy" id="104259"/>
    <lineage>
        <taxon>Eukaryota</taxon>
        <taxon>Fungi</taxon>
        <taxon>Dikarya</taxon>
        <taxon>Ascomycota</taxon>
        <taxon>Pezizomycotina</taxon>
        <taxon>Eurotiomycetes</taxon>
        <taxon>Eurotiomycetidae</taxon>
        <taxon>Eurotiales</taxon>
        <taxon>Aspergillaceae</taxon>
        <taxon>Penicillium</taxon>
    </lineage>
</organism>
<protein>
    <recommendedName>
        <fullName evidence="4">NAD dependent epimerase/dehydratase</fullName>
    </recommendedName>
</protein>
<reference evidence="3" key="1">
    <citation type="journal article" date="2015" name="Genome Announc.">
        <title>Draft genome sequence of the fungus Penicillium brasilianum MG11.</title>
        <authorList>
            <person name="Horn F."/>
            <person name="Linde J."/>
            <person name="Mattern D.J."/>
            <person name="Walther G."/>
            <person name="Guthke R."/>
            <person name="Brakhage A.A."/>
            <person name="Valiante V."/>
        </authorList>
    </citation>
    <scope>NUCLEOTIDE SEQUENCE [LARGE SCALE GENOMIC DNA]</scope>
    <source>
        <strain evidence="3">MG11</strain>
    </source>
</reference>
<dbReference type="Proteomes" id="UP000042958">
    <property type="component" value="Unassembled WGS sequence"/>
</dbReference>